<name>A0A8H4RID5_9HELO</name>
<accession>A0A8H4RID5</accession>
<gene>
    <name evidence="1" type="ORF">G7Y89_g7935</name>
</gene>
<protein>
    <submittedName>
        <fullName evidence="1">Uncharacterized protein</fullName>
    </submittedName>
</protein>
<dbReference type="EMBL" id="JAAMPI010000576">
    <property type="protein sequence ID" value="KAF4630203.1"/>
    <property type="molecule type" value="Genomic_DNA"/>
</dbReference>
<evidence type="ECO:0000313" key="1">
    <source>
        <dbReference type="EMBL" id="KAF4630203.1"/>
    </source>
</evidence>
<organism evidence="1 2">
    <name type="scientific">Cudoniella acicularis</name>
    <dbReference type="NCBI Taxonomy" id="354080"/>
    <lineage>
        <taxon>Eukaryota</taxon>
        <taxon>Fungi</taxon>
        <taxon>Dikarya</taxon>
        <taxon>Ascomycota</taxon>
        <taxon>Pezizomycotina</taxon>
        <taxon>Leotiomycetes</taxon>
        <taxon>Helotiales</taxon>
        <taxon>Tricladiaceae</taxon>
        <taxon>Cudoniella</taxon>
    </lineage>
</organism>
<proteinExistence type="predicted"/>
<keyword evidence="2" id="KW-1185">Reference proteome</keyword>
<comment type="caution">
    <text evidence="1">The sequence shown here is derived from an EMBL/GenBank/DDBJ whole genome shotgun (WGS) entry which is preliminary data.</text>
</comment>
<sequence length="164" mass="18377">MPKIQEREKYFVLSGARFLPASEAERLPGRIVRRVDEPINGGYAPEDPRSYYVDGHAIVHLDKADGSLANSDLQELHASISNAFTIHSKSTDHFTSRLHGPITIVTIRQQQRVFDRLSKENADVQDMVMAMLKEKSRLYMIVGYIKFGGAAKVSPKAHAAQIWG</sequence>
<dbReference type="AlphaFoldDB" id="A0A8H4RID5"/>
<reference evidence="1 2" key="1">
    <citation type="submission" date="2020-03" db="EMBL/GenBank/DDBJ databases">
        <title>Draft Genome Sequence of Cudoniella acicularis.</title>
        <authorList>
            <person name="Buettner E."/>
            <person name="Kellner H."/>
        </authorList>
    </citation>
    <scope>NUCLEOTIDE SEQUENCE [LARGE SCALE GENOMIC DNA]</scope>
    <source>
        <strain evidence="1 2">DSM 108380</strain>
    </source>
</reference>
<evidence type="ECO:0000313" key="2">
    <source>
        <dbReference type="Proteomes" id="UP000566819"/>
    </source>
</evidence>
<dbReference type="Proteomes" id="UP000566819">
    <property type="component" value="Unassembled WGS sequence"/>
</dbReference>